<dbReference type="EMBL" id="SMOL01000157">
    <property type="protein sequence ID" value="KAB2627579.1"/>
    <property type="molecule type" value="Genomic_DNA"/>
</dbReference>
<accession>A0A5N5HHX0</accession>
<sequence>MARLATNLLGNASSKVCLWSKFKGIDGPVDMKRICGTIVATKKGRAGREGKLGNYSQMMNLQFTWEKQWILKRGFNVQKNYKTSSIWNMASHDWKGCCK</sequence>
<protein>
    <submittedName>
        <fullName evidence="1">Uncharacterized protein</fullName>
    </submittedName>
</protein>
<keyword evidence="2" id="KW-1185">Reference proteome</keyword>
<comment type="caution">
    <text evidence="1">The sequence shown here is derived from an EMBL/GenBank/DDBJ whole genome shotgun (WGS) entry which is preliminary data.</text>
</comment>
<reference evidence="2" key="2">
    <citation type="submission" date="2019-10" db="EMBL/GenBank/DDBJ databases">
        <title>A de novo genome assembly of a pear dwarfing rootstock.</title>
        <authorList>
            <person name="Wang F."/>
            <person name="Wang J."/>
            <person name="Li S."/>
            <person name="Zhang Y."/>
            <person name="Fang M."/>
            <person name="Ma L."/>
            <person name="Zhao Y."/>
            <person name="Jiang S."/>
        </authorList>
    </citation>
    <scope>NUCLEOTIDE SEQUENCE [LARGE SCALE GENOMIC DNA]</scope>
</reference>
<dbReference type="Proteomes" id="UP000327157">
    <property type="component" value="Chromosome 2"/>
</dbReference>
<gene>
    <name evidence="1" type="ORF">D8674_021197</name>
</gene>
<name>A0A5N5HHX0_9ROSA</name>
<proteinExistence type="predicted"/>
<dbReference type="AlphaFoldDB" id="A0A5N5HHX0"/>
<reference evidence="1 2" key="1">
    <citation type="submission" date="2019-09" db="EMBL/GenBank/DDBJ databases">
        <authorList>
            <person name="Ou C."/>
        </authorList>
    </citation>
    <scope>NUCLEOTIDE SEQUENCE [LARGE SCALE GENOMIC DNA]</scope>
    <source>
        <strain evidence="1">S2</strain>
        <tissue evidence="1">Leaf</tissue>
    </source>
</reference>
<reference evidence="1 2" key="3">
    <citation type="submission" date="2019-11" db="EMBL/GenBank/DDBJ databases">
        <title>A de novo genome assembly of a pear dwarfing rootstock.</title>
        <authorList>
            <person name="Wang F."/>
            <person name="Wang J."/>
            <person name="Li S."/>
            <person name="Zhang Y."/>
            <person name="Fang M."/>
            <person name="Ma L."/>
            <person name="Zhao Y."/>
            <person name="Jiang S."/>
        </authorList>
    </citation>
    <scope>NUCLEOTIDE SEQUENCE [LARGE SCALE GENOMIC DNA]</scope>
    <source>
        <strain evidence="1">S2</strain>
        <tissue evidence="1">Leaf</tissue>
    </source>
</reference>
<evidence type="ECO:0000313" key="1">
    <source>
        <dbReference type="EMBL" id="KAB2627579.1"/>
    </source>
</evidence>
<organism evidence="1 2">
    <name type="scientific">Pyrus ussuriensis x Pyrus communis</name>
    <dbReference type="NCBI Taxonomy" id="2448454"/>
    <lineage>
        <taxon>Eukaryota</taxon>
        <taxon>Viridiplantae</taxon>
        <taxon>Streptophyta</taxon>
        <taxon>Embryophyta</taxon>
        <taxon>Tracheophyta</taxon>
        <taxon>Spermatophyta</taxon>
        <taxon>Magnoliopsida</taxon>
        <taxon>eudicotyledons</taxon>
        <taxon>Gunneridae</taxon>
        <taxon>Pentapetalae</taxon>
        <taxon>rosids</taxon>
        <taxon>fabids</taxon>
        <taxon>Rosales</taxon>
        <taxon>Rosaceae</taxon>
        <taxon>Amygdaloideae</taxon>
        <taxon>Maleae</taxon>
        <taxon>Pyrus</taxon>
    </lineage>
</organism>
<evidence type="ECO:0000313" key="2">
    <source>
        <dbReference type="Proteomes" id="UP000327157"/>
    </source>
</evidence>